<sequence length="33" mass="3972">MRAFVLENLFIFLSFGMGFFVFVRLIRFYSTTT</sequence>
<evidence type="ECO:0000313" key="2">
    <source>
        <dbReference type="EMBL" id="DAD78658.1"/>
    </source>
</evidence>
<accession>A0A8S5M8U3</accession>
<organism evidence="2">
    <name type="scientific">Siphoviridae sp. ctB3v5</name>
    <dbReference type="NCBI Taxonomy" id="2826186"/>
    <lineage>
        <taxon>Viruses</taxon>
        <taxon>Duplodnaviria</taxon>
        <taxon>Heunggongvirae</taxon>
        <taxon>Uroviricota</taxon>
        <taxon>Caudoviricetes</taxon>
    </lineage>
</organism>
<reference evidence="2" key="1">
    <citation type="journal article" date="2021" name="Proc. Natl. Acad. Sci. U.S.A.">
        <title>A Catalog of Tens of Thousands of Viruses from Human Metagenomes Reveals Hidden Associations with Chronic Diseases.</title>
        <authorList>
            <person name="Tisza M.J."/>
            <person name="Buck C.B."/>
        </authorList>
    </citation>
    <scope>NUCLEOTIDE SEQUENCE</scope>
    <source>
        <strain evidence="2">CtB3v5</strain>
    </source>
</reference>
<keyword evidence="1" id="KW-1133">Transmembrane helix</keyword>
<protein>
    <submittedName>
        <fullName evidence="2">Uncharacterized protein</fullName>
    </submittedName>
</protein>
<evidence type="ECO:0000256" key="1">
    <source>
        <dbReference type="SAM" id="Phobius"/>
    </source>
</evidence>
<feature type="transmembrane region" description="Helical" evidence="1">
    <location>
        <begin position="6"/>
        <end position="26"/>
    </location>
</feature>
<keyword evidence="1" id="KW-0812">Transmembrane</keyword>
<name>A0A8S5M8U3_9CAUD</name>
<dbReference type="EMBL" id="BK014849">
    <property type="protein sequence ID" value="DAD78658.1"/>
    <property type="molecule type" value="Genomic_DNA"/>
</dbReference>
<proteinExistence type="predicted"/>
<keyword evidence="1" id="KW-0472">Membrane</keyword>